<evidence type="ECO:0000313" key="2">
    <source>
        <dbReference type="EMBL" id="SEH58980.1"/>
    </source>
</evidence>
<dbReference type="Gene3D" id="1.10.1740.10">
    <property type="match status" value="1"/>
</dbReference>
<dbReference type="SUPFAM" id="SSF69055">
    <property type="entry name" value="1-deoxy-D-xylulose-5-phosphate reductoisomerase, C-terminal domain"/>
    <property type="match status" value="1"/>
</dbReference>
<dbReference type="Pfam" id="PF13288">
    <property type="entry name" value="DXPR_C"/>
    <property type="match status" value="1"/>
</dbReference>
<dbReference type="Proteomes" id="UP000198988">
    <property type="component" value="Unassembled WGS sequence"/>
</dbReference>
<accession>A0A1H6JEZ2</accession>
<sequence length="66" mass="7281">MGTLNAANEVAVEHFLNNKISFLDITKVIQHTLDTVQHTDISSLEAIIANDTTARETARAIIKKYA</sequence>
<evidence type="ECO:0000259" key="1">
    <source>
        <dbReference type="Pfam" id="PF13288"/>
    </source>
</evidence>
<dbReference type="AlphaFoldDB" id="A0A1H6JEZ2"/>
<keyword evidence="2" id="KW-0413">Isomerase</keyword>
<dbReference type="InterPro" id="IPR003821">
    <property type="entry name" value="DXP_reductoisomerase"/>
</dbReference>
<dbReference type="GO" id="GO:0030145">
    <property type="term" value="F:manganese ion binding"/>
    <property type="evidence" value="ECO:0007669"/>
    <property type="project" value="TreeGrafter"/>
</dbReference>
<dbReference type="GO" id="GO:0051484">
    <property type="term" value="P:isopentenyl diphosphate biosynthetic process, methylerythritol 4-phosphate pathway involved in terpenoid biosynthetic process"/>
    <property type="evidence" value="ECO:0007669"/>
    <property type="project" value="TreeGrafter"/>
</dbReference>
<name>A0A1H6JEZ2_9GAMM</name>
<dbReference type="InterPro" id="IPR036169">
    <property type="entry name" value="DXPR_C_sf"/>
</dbReference>
<dbReference type="GO" id="GO:0016853">
    <property type="term" value="F:isomerase activity"/>
    <property type="evidence" value="ECO:0007669"/>
    <property type="project" value="UniProtKB-KW"/>
</dbReference>
<gene>
    <name evidence="2" type="ORF">BAZSYMA_ACONTIG00004_0</name>
</gene>
<dbReference type="PANTHER" id="PTHR30525">
    <property type="entry name" value="1-DEOXY-D-XYLULOSE 5-PHOSPHATE REDUCTOISOMERASE"/>
    <property type="match status" value="1"/>
</dbReference>
<dbReference type="GO" id="GO:0030604">
    <property type="term" value="F:1-deoxy-D-xylulose-5-phosphate reductoisomerase activity"/>
    <property type="evidence" value="ECO:0007669"/>
    <property type="project" value="InterPro"/>
</dbReference>
<proteinExistence type="predicted"/>
<organism evidence="2 3">
    <name type="scientific">Bathymodiolus azoricus thioautotrophic gill symbiont</name>
    <dbReference type="NCBI Taxonomy" id="235205"/>
    <lineage>
        <taxon>Bacteria</taxon>
        <taxon>Pseudomonadati</taxon>
        <taxon>Pseudomonadota</taxon>
        <taxon>Gammaproteobacteria</taxon>
        <taxon>sulfur-oxidizing symbionts</taxon>
    </lineage>
</organism>
<dbReference type="PANTHER" id="PTHR30525:SF0">
    <property type="entry name" value="1-DEOXY-D-XYLULOSE 5-PHOSPHATE REDUCTOISOMERASE, CHLOROPLASTIC"/>
    <property type="match status" value="1"/>
</dbReference>
<evidence type="ECO:0000313" key="3">
    <source>
        <dbReference type="Proteomes" id="UP000198988"/>
    </source>
</evidence>
<protein>
    <submittedName>
        <fullName evidence="2">[weak similarity to] 1-deoxy-D-xylulose5-phosphate reductoisomerase</fullName>
    </submittedName>
</protein>
<dbReference type="EMBL" id="CDSC02000026">
    <property type="protein sequence ID" value="SEH58980.1"/>
    <property type="molecule type" value="Genomic_DNA"/>
</dbReference>
<feature type="domain" description="DXP reductoisomerase C-terminal" evidence="1">
    <location>
        <begin position="3"/>
        <end position="56"/>
    </location>
</feature>
<dbReference type="InterPro" id="IPR026877">
    <property type="entry name" value="DXPR_C"/>
</dbReference>
<reference evidence="3" key="1">
    <citation type="submission" date="2016-06" db="EMBL/GenBank/DDBJ databases">
        <authorList>
            <person name="Petersen J."/>
            <person name="Sayavedra L."/>
        </authorList>
    </citation>
    <scope>NUCLEOTIDE SEQUENCE [LARGE SCALE GENOMIC DNA]</scope>
    <source>
        <strain evidence="3">BazSymA</strain>
    </source>
</reference>
<dbReference type="GO" id="GO:0070402">
    <property type="term" value="F:NADPH binding"/>
    <property type="evidence" value="ECO:0007669"/>
    <property type="project" value="TreeGrafter"/>
</dbReference>